<dbReference type="GO" id="GO:0003725">
    <property type="term" value="F:double-stranded RNA binding"/>
    <property type="evidence" value="ECO:0007669"/>
    <property type="project" value="TreeGrafter"/>
</dbReference>
<dbReference type="Pfam" id="PF02137">
    <property type="entry name" value="A_deamin"/>
    <property type="match status" value="2"/>
</dbReference>
<comment type="caution">
    <text evidence="2">The sequence shown here is derived from an EMBL/GenBank/DDBJ whole genome shotgun (WGS) entry which is preliminary data.</text>
</comment>
<dbReference type="GO" id="GO:0005730">
    <property type="term" value="C:nucleolus"/>
    <property type="evidence" value="ECO:0007669"/>
    <property type="project" value="TreeGrafter"/>
</dbReference>
<feature type="domain" description="A to I editase" evidence="1">
    <location>
        <begin position="14"/>
        <end position="300"/>
    </location>
</feature>
<dbReference type="PANTHER" id="PTHR10910">
    <property type="entry name" value="EUKARYOTE SPECIFIC DSRNA BINDING PROTEIN"/>
    <property type="match status" value="1"/>
</dbReference>
<evidence type="ECO:0000313" key="2">
    <source>
        <dbReference type="EMBL" id="KAJ8780453.1"/>
    </source>
</evidence>
<dbReference type="PANTHER" id="PTHR10910:SF103">
    <property type="entry name" value="ADENOSINE DEAMINASE DOMAIN-CONTAINING PROTEIN 1"/>
    <property type="match status" value="1"/>
</dbReference>
<keyword evidence="3" id="KW-1185">Reference proteome</keyword>
<dbReference type="PROSITE" id="PS50141">
    <property type="entry name" value="A_DEAMIN_EDITASE"/>
    <property type="match status" value="1"/>
</dbReference>
<dbReference type="GO" id="GO:0008251">
    <property type="term" value="F:tRNA-specific adenosine deaminase activity"/>
    <property type="evidence" value="ECO:0007669"/>
    <property type="project" value="TreeGrafter"/>
</dbReference>
<dbReference type="InterPro" id="IPR002466">
    <property type="entry name" value="A_deamin"/>
</dbReference>
<dbReference type="EMBL" id="JAIQCJ010002160">
    <property type="protein sequence ID" value="KAJ8780453.1"/>
    <property type="molecule type" value="Genomic_DNA"/>
</dbReference>
<dbReference type="GO" id="GO:0006382">
    <property type="term" value="P:adenosine to inosine editing"/>
    <property type="evidence" value="ECO:0007669"/>
    <property type="project" value="TreeGrafter"/>
</dbReference>
<gene>
    <name evidence="2" type="ORF">J1605_011717</name>
</gene>
<organism evidence="2 3">
    <name type="scientific">Eschrichtius robustus</name>
    <name type="common">California gray whale</name>
    <name type="synonym">Eschrichtius gibbosus</name>
    <dbReference type="NCBI Taxonomy" id="9764"/>
    <lineage>
        <taxon>Eukaryota</taxon>
        <taxon>Metazoa</taxon>
        <taxon>Chordata</taxon>
        <taxon>Craniata</taxon>
        <taxon>Vertebrata</taxon>
        <taxon>Euteleostomi</taxon>
        <taxon>Mammalia</taxon>
        <taxon>Eutheria</taxon>
        <taxon>Laurasiatheria</taxon>
        <taxon>Artiodactyla</taxon>
        <taxon>Whippomorpha</taxon>
        <taxon>Cetacea</taxon>
        <taxon>Mysticeti</taxon>
        <taxon>Eschrichtiidae</taxon>
        <taxon>Eschrichtius</taxon>
    </lineage>
</organism>
<dbReference type="GO" id="GO:0003726">
    <property type="term" value="F:double-stranded RNA adenosine deaminase activity"/>
    <property type="evidence" value="ECO:0007669"/>
    <property type="project" value="TreeGrafter"/>
</dbReference>
<protein>
    <recommendedName>
        <fullName evidence="1">A to I editase domain-containing protein</fullName>
    </recommendedName>
</protein>
<proteinExistence type="predicted"/>
<dbReference type="AlphaFoldDB" id="A0AB34GK98"/>
<dbReference type="SMART" id="SM00552">
    <property type="entry name" value="ADEAMc"/>
    <property type="match status" value="1"/>
</dbReference>
<evidence type="ECO:0000259" key="1">
    <source>
        <dbReference type="PROSITE" id="PS50141"/>
    </source>
</evidence>
<accession>A0AB34GK98</accession>
<sequence length="302" mass="33913">MSSGLWFLKEETFFSFSRRLNPHSVSAFEANEELSLHVAVEGKIHLTVYCPADVVNRVSSMASSDKLTRWGVLGVQGALLSQFIQPVYINNILVGESDYSTSWPLSLSHFTIFYLPSFHIELLSTLFLLCFLGDGNCSDTRGLEIAIKQRVDDALTSKLPMFYLVNRPHISLVPSAYPFQTNLEYKFLSLNWAQGDISLEIVDGLSGKITESECFILFYFSSPFKSGVSMASRLCKAAMLSRFNLLAKEAKKEDLLEASTYHAAKHMSGSYQEAKTLLKSYLQQHGYGSWIVKSPCIEQFSM</sequence>
<dbReference type="GO" id="GO:0006396">
    <property type="term" value="P:RNA processing"/>
    <property type="evidence" value="ECO:0007669"/>
    <property type="project" value="InterPro"/>
</dbReference>
<dbReference type="Proteomes" id="UP001159641">
    <property type="component" value="Unassembled WGS sequence"/>
</dbReference>
<dbReference type="GO" id="GO:0005737">
    <property type="term" value="C:cytoplasm"/>
    <property type="evidence" value="ECO:0007669"/>
    <property type="project" value="TreeGrafter"/>
</dbReference>
<evidence type="ECO:0000313" key="3">
    <source>
        <dbReference type="Proteomes" id="UP001159641"/>
    </source>
</evidence>
<name>A0AB34GK98_ESCRO</name>
<reference evidence="2 3" key="1">
    <citation type="submission" date="2022-11" db="EMBL/GenBank/DDBJ databases">
        <title>Whole genome sequence of Eschrichtius robustus ER-17-0199.</title>
        <authorList>
            <person name="Bruniche-Olsen A."/>
            <person name="Black A.N."/>
            <person name="Fields C.J."/>
            <person name="Walden K."/>
            <person name="Dewoody J.A."/>
        </authorList>
    </citation>
    <scope>NUCLEOTIDE SEQUENCE [LARGE SCALE GENOMIC DNA]</scope>
    <source>
        <strain evidence="2">ER-17-0199</strain>
        <tissue evidence="2">Blubber</tissue>
    </source>
</reference>